<feature type="compositionally biased region" description="Low complexity" evidence="1">
    <location>
        <begin position="36"/>
        <end position="46"/>
    </location>
</feature>
<feature type="region of interest" description="Disordered" evidence="1">
    <location>
        <begin position="25"/>
        <end position="60"/>
    </location>
</feature>
<evidence type="ECO:0000313" key="3">
    <source>
        <dbReference type="EMBL" id="MBF4695679.1"/>
    </source>
</evidence>
<dbReference type="SUPFAM" id="SSF53850">
    <property type="entry name" value="Periplasmic binding protein-like II"/>
    <property type="match status" value="1"/>
</dbReference>
<dbReference type="PIRSF" id="PIRSF002741">
    <property type="entry name" value="MppA"/>
    <property type="match status" value="1"/>
</dbReference>
<dbReference type="PANTHER" id="PTHR30290">
    <property type="entry name" value="PERIPLASMIC BINDING COMPONENT OF ABC TRANSPORTER"/>
    <property type="match status" value="1"/>
</dbReference>
<feature type="domain" description="Solute-binding protein family 5" evidence="2">
    <location>
        <begin position="112"/>
        <end position="484"/>
    </location>
</feature>
<comment type="caution">
    <text evidence="3">The sequence shown here is derived from an EMBL/GenBank/DDBJ whole genome shotgun (WGS) entry which is preliminary data.</text>
</comment>
<reference evidence="3 4" key="1">
    <citation type="submission" date="2020-11" db="EMBL/GenBank/DDBJ databases">
        <title>Fusibacter basophilias sp. nov.</title>
        <authorList>
            <person name="Qiu D."/>
        </authorList>
    </citation>
    <scope>NUCLEOTIDE SEQUENCE [LARGE SCALE GENOMIC DNA]</scope>
    <source>
        <strain evidence="3 4">Q10-2</strain>
    </source>
</reference>
<protein>
    <submittedName>
        <fullName evidence="3">Peptide ABC transporter</fullName>
    </submittedName>
</protein>
<sequence length="580" mass="64825">MKKSLVLLLVFVMFLSIALIGCGSNDKSDSTDIQIPTETSANNTPTEPEPTEKDPALDVDKNPALARGNVLTVATTTLDGKFNTIMSSSMYDNWITSLVFDGLVTNDAKGNVIPSSAKKWDISEDKLTYTFYLNEGMTFHDGTPVTAEDVAFTYTAIADPDYDGSRGSSVADIVGVKAYRAGEVDTIEGIKVIDPLTISFTIEKPNVQKIRAFVYGILPKHIYEYDNWDAFKATMNRPVGSGIMKFEEFKVGEYVKLSRNETYFGKKTKLDGVIVKIQPTETATAAFAAGDIDLVNPPPSIESYEIMTSTDIGTVQEFVGNGYNYIGLNLRNPKLSDKRVRQALAYGLNRKLFIENQWEGFASICNTPISPVSWAYPASSSLNDYDYDVAKANALLDEAGWIDTDGDGIRDKDGIKLSLKWTAYNDIDWPINLVSLAKEQWKAIGVSLESELMEFNAVKDKVFDKQDFEMYNMAWDLSIDPDPTPIFGSDADVFGGYNAVGFHNERADEIFALGTQEYDQSKRAKLYQEWAILANEELPYIFNAYRDEIWGVNNRVKNIELGPYYDWTYAVKDIELDYVQ</sequence>
<evidence type="ECO:0000313" key="4">
    <source>
        <dbReference type="Proteomes" id="UP000614200"/>
    </source>
</evidence>
<dbReference type="PROSITE" id="PS51257">
    <property type="entry name" value="PROKAR_LIPOPROTEIN"/>
    <property type="match status" value="1"/>
</dbReference>
<dbReference type="Gene3D" id="3.10.105.10">
    <property type="entry name" value="Dipeptide-binding Protein, Domain 3"/>
    <property type="match status" value="1"/>
</dbReference>
<dbReference type="Gene3D" id="3.40.190.10">
    <property type="entry name" value="Periplasmic binding protein-like II"/>
    <property type="match status" value="1"/>
</dbReference>
<evidence type="ECO:0000256" key="1">
    <source>
        <dbReference type="SAM" id="MobiDB-lite"/>
    </source>
</evidence>
<name>A0ABR9ZYZ1_9FIRM</name>
<dbReference type="EMBL" id="JADKNH010000019">
    <property type="protein sequence ID" value="MBF4695679.1"/>
    <property type="molecule type" value="Genomic_DNA"/>
</dbReference>
<dbReference type="InterPro" id="IPR000914">
    <property type="entry name" value="SBP_5_dom"/>
</dbReference>
<dbReference type="PANTHER" id="PTHR30290:SF81">
    <property type="entry name" value="OLIGOPEPTIDE-BINDING PROTEIN OPPA"/>
    <property type="match status" value="1"/>
</dbReference>
<dbReference type="RefSeq" id="WP_194703919.1">
    <property type="nucleotide sequence ID" value="NZ_JADKNH010000019.1"/>
</dbReference>
<organism evidence="3 4">
    <name type="scientific">Fusibacter ferrireducens</name>
    <dbReference type="NCBI Taxonomy" id="2785058"/>
    <lineage>
        <taxon>Bacteria</taxon>
        <taxon>Bacillati</taxon>
        <taxon>Bacillota</taxon>
        <taxon>Clostridia</taxon>
        <taxon>Eubacteriales</taxon>
        <taxon>Eubacteriales Family XII. Incertae Sedis</taxon>
        <taxon>Fusibacter</taxon>
    </lineage>
</organism>
<dbReference type="InterPro" id="IPR039424">
    <property type="entry name" value="SBP_5"/>
</dbReference>
<dbReference type="Gene3D" id="3.90.76.10">
    <property type="entry name" value="Dipeptide-binding Protein, Domain 1"/>
    <property type="match status" value="1"/>
</dbReference>
<keyword evidence="4" id="KW-1185">Reference proteome</keyword>
<accession>A0ABR9ZYZ1</accession>
<dbReference type="Proteomes" id="UP000614200">
    <property type="component" value="Unassembled WGS sequence"/>
</dbReference>
<gene>
    <name evidence="3" type="ORF">ISU02_21500</name>
</gene>
<proteinExistence type="predicted"/>
<dbReference type="InterPro" id="IPR030678">
    <property type="entry name" value="Peptide/Ni-bd"/>
</dbReference>
<dbReference type="Pfam" id="PF00496">
    <property type="entry name" value="SBP_bac_5"/>
    <property type="match status" value="1"/>
</dbReference>
<feature type="compositionally biased region" description="Basic and acidic residues" evidence="1">
    <location>
        <begin position="50"/>
        <end position="60"/>
    </location>
</feature>
<evidence type="ECO:0000259" key="2">
    <source>
        <dbReference type="Pfam" id="PF00496"/>
    </source>
</evidence>